<reference evidence="1 2" key="1">
    <citation type="submission" date="2018-12" db="EMBL/GenBank/DDBJ databases">
        <authorList>
            <person name="Feng G."/>
            <person name="Zhu H."/>
        </authorList>
    </citation>
    <scope>NUCLEOTIDE SEQUENCE [LARGE SCALE GENOMIC DNA]</scope>
    <source>
        <strain evidence="1 2">LMG 26000</strain>
    </source>
</reference>
<proteinExistence type="predicted"/>
<comment type="caution">
    <text evidence="1">The sequence shown here is derived from an EMBL/GenBank/DDBJ whole genome shotgun (WGS) entry which is preliminary data.</text>
</comment>
<gene>
    <name evidence="1" type="ORF">EI293_18350</name>
</gene>
<accession>A0A428K3R7</accession>
<organism evidence="1 2">
    <name type="scientific">Hymenobacter perfusus</name>
    <dbReference type="NCBI Taxonomy" id="1236770"/>
    <lineage>
        <taxon>Bacteria</taxon>
        <taxon>Pseudomonadati</taxon>
        <taxon>Bacteroidota</taxon>
        <taxon>Cytophagia</taxon>
        <taxon>Cytophagales</taxon>
        <taxon>Hymenobacteraceae</taxon>
        <taxon>Hymenobacter</taxon>
    </lineage>
</organism>
<protein>
    <submittedName>
        <fullName evidence="1">Uncharacterized protein</fullName>
    </submittedName>
</protein>
<dbReference type="AlphaFoldDB" id="A0A428K3R7"/>
<keyword evidence="2" id="KW-1185">Reference proteome</keyword>
<dbReference type="OrthoDB" id="1467886at2"/>
<dbReference type="EMBL" id="RWIU01000007">
    <property type="protein sequence ID" value="RSK40904.1"/>
    <property type="molecule type" value="Genomic_DNA"/>
</dbReference>
<dbReference type="RefSeq" id="WP_125440006.1">
    <property type="nucleotide sequence ID" value="NZ_RWIU01000007.1"/>
</dbReference>
<evidence type="ECO:0000313" key="2">
    <source>
        <dbReference type="Proteomes" id="UP000270291"/>
    </source>
</evidence>
<evidence type="ECO:0000313" key="1">
    <source>
        <dbReference type="EMBL" id="RSK40904.1"/>
    </source>
</evidence>
<dbReference type="Proteomes" id="UP000270291">
    <property type="component" value="Unassembled WGS sequence"/>
</dbReference>
<sequence>MRITPDELELLFEKTADYLKSNGRHFEIQTDYYAIIPTDEWEEFEKPQIVIGSLFDDAAELKRVLANEIPFTSVDLDRLASLLRALSQSVNPI</sequence>
<name>A0A428K3R7_9BACT</name>